<evidence type="ECO:0000256" key="4">
    <source>
        <dbReference type="ARBA" id="ARBA00022741"/>
    </source>
</evidence>
<dbReference type="AlphaFoldDB" id="A0A2G6KE61"/>
<sequence length="185" mass="18715">MGQSAVPHDWVGVVLAGGASRRMGADKALIEVGGRPMVTRVADALRVAGCDPVVVQGGDRDRIGALGLTVWADAQPGAGPVAALSSILERLDRPVVIAACDLPDLDGITVETVIAEADAHPELVAVAAAVDGRPAMVSAWRPSARAHLPSPNGMSYRSALAAVGALLVPIDAGPVKNVNTVADLG</sequence>
<gene>
    <name evidence="9" type="ORF">CSA55_01550</name>
</gene>
<dbReference type="GO" id="GO:0005525">
    <property type="term" value="F:GTP binding"/>
    <property type="evidence" value="ECO:0007669"/>
    <property type="project" value="UniProtKB-KW"/>
</dbReference>
<keyword evidence="7" id="KW-0501">Molybdenum cofactor biosynthesis</keyword>
<keyword evidence="3" id="KW-0479">Metal-binding</keyword>
<protein>
    <recommendedName>
        <fullName evidence="8">MobA-like NTP transferase domain-containing protein</fullName>
    </recommendedName>
</protein>
<evidence type="ECO:0000259" key="8">
    <source>
        <dbReference type="Pfam" id="PF12804"/>
    </source>
</evidence>
<dbReference type="GO" id="GO:0016779">
    <property type="term" value="F:nucleotidyltransferase activity"/>
    <property type="evidence" value="ECO:0007669"/>
    <property type="project" value="TreeGrafter"/>
</dbReference>
<keyword evidence="2" id="KW-0808">Transferase</keyword>
<name>A0A2G6KE61_9ACTN</name>
<dbReference type="GO" id="GO:0046872">
    <property type="term" value="F:metal ion binding"/>
    <property type="evidence" value="ECO:0007669"/>
    <property type="project" value="UniProtKB-KW"/>
</dbReference>
<evidence type="ECO:0000313" key="9">
    <source>
        <dbReference type="EMBL" id="PIE33976.1"/>
    </source>
</evidence>
<keyword evidence="5" id="KW-0460">Magnesium</keyword>
<evidence type="ECO:0000313" key="10">
    <source>
        <dbReference type="Proteomes" id="UP000230914"/>
    </source>
</evidence>
<feature type="domain" description="MobA-like NTP transferase" evidence="8">
    <location>
        <begin position="12"/>
        <end position="150"/>
    </location>
</feature>
<dbReference type="PANTHER" id="PTHR19136">
    <property type="entry name" value="MOLYBDENUM COFACTOR GUANYLYLTRANSFERASE"/>
    <property type="match status" value="1"/>
</dbReference>
<dbReference type="InterPro" id="IPR029044">
    <property type="entry name" value="Nucleotide-diphossugar_trans"/>
</dbReference>
<proteinExistence type="predicted"/>
<dbReference type="Gene3D" id="3.90.550.10">
    <property type="entry name" value="Spore Coat Polysaccharide Biosynthesis Protein SpsA, Chain A"/>
    <property type="match status" value="1"/>
</dbReference>
<dbReference type="InterPro" id="IPR013482">
    <property type="entry name" value="Molybde_CF_guanTrfase"/>
</dbReference>
<keyword evidence="4" id="KW-0547">Nucleotide-binding</keyword>
<dbReference type="Proteomes" id="UP000230914">
    <property type="component" value="Unassembled WGS sequence"/>
</dbReference>
<dbReference type="PANTHER" id="PTHR19136:SF81">
    <property type="entry name" value="MOLYBDENUM COFACTOR GUANYLYLTRANSFERASE"/>
    <property type="match status" value="1"/>
</dbReference>
<comment type="caution">
    <text evidence="9">The sequence shown here is derived from an EMBL/GenBank/DDBJ whole genome shotgun (WGS) entry which is preliminary data.</text>
</comment>
<evidence type="ECO:0000256" key="1">
    <source>
        <dbReference type="ARBA" id="ARBA00022490"/>
    </source>
</evidence>
<keyword evidence="1" id="KW-0963">Cytoplasm</keyword>
<dbReference type="SUPFAM" id="SSF53448">
    <property type="entry name" value="Nucleotide-diphospho-sugar transferases"/>
    <property type="match status" value="1"/>
</dbReference>
<accession>A0A2G6KE61</accession>
<dbReference type="CDD" id="cd02503">
    <property type="entry name" value="MobA"/>
    <property type="match status" value="1"/>
</dbReference>
<evidence type="ECO:0000256" key="7">
    <source>
        <dbReference type="ARBA" id="ARBA00023150"/>
    </source>
</evidence>
<evidence type="ECO:0000256" key="2">
    <source>
        <dbReference type="ARBA" id="ARBA00022679"/>
    </source>
</evidence>
<dbReference type="EMBL" id="PDSL01000023">
    <property type="protein sequence ID" value="PIE33976.1"/>
    <property type="molecule type" value="Genomic_DNA"/>
</dbReference>
<evidence type="ECO:0000256" key="6">
    <source>
        <dbReference type="ARBA" id="ARBA00023134"/>
    </source>
</evidence>
<dbReference type="InterPro" id="IPR025877">
    <property type="entry name" value="MobA-like_NTP_Trfase"/>
</dbReference>
<organism evidence="9 10">
    <name type="scientific">Ilumatobacter coccineus</name>
    <dbReference type="NCBI Taxonomy" id="467094"/>
    <lineage>
        <taxon>Bacteria</taxon>
        <taxon>Bacillati</taxon>
        <taxon>Actinomycetota</taxon>
        <taxon>Acidimicrobiia</taxon>
        <taxon>Acidimicrobiales</taxon>
        <taxon>Ilumatobacteraceae</taxon>
        <taxon>Ilumatobacter</taxon>
    </lineage>
</organism>
<dbReference type="Pfam" id="PF12804">
    <property type="entry name" value="NTP_transf_3"/>
    <property type="match status" value="1"/>
</dbReference>
<keyword evidence="6" id="KW-0342">GTP-binding</keyword>
<evidence type="ECO:0000256" key="3">
    <source>
        <dbReference type="ARBA" id="ARBA00022723"/>
    </source>
</evidence>
<dbReference type="GO" id="GO:0006777">
    <property type="term" value="P:Mo-molybdopterin cofactor biosynthetic process"/>
    <property type="evidence" value="ECO:0007669"/>
    <property type="project" value="UniProtKB-KW"/>
</dbReference>
<reference evidence="9 10" key="1">
    <citation type="submission" date="2017-10" db="EMBL/GenBank/DDBJ databases">
        <title>Novel microbial diversity and functional potential in the marine mammal oral microbiome.</title>
        <authorList>
            <person name="Dudek N.K."/>
            <person name="Sun C.L."/>
            <person name="Burstein D."/>
            <person name="Kantor R.S."/>
            <person name="Aliaga Goltsman D.S."/>
            <person name="Bik E.M."/>
            <person name="Thomas B.C."/>
            <person name="Banfield J.F."/>
            <person name="Relman D.A."/>
        </authorList>
    </citation>
    <scope>NUCLEOTIDE SEQUENCE [LARGE SCALE GENOMIC DNA]</scope>
    <source>
        <strain evidence="9">DOLJORAL78_61_10</strain>
    </source>
</reference>
<evidence type="ECO:0000256" key="5">
    <source>
        <dbReference type="ARBA" id="ARBA00022842"/>
    </source>
</evidence>